<keyword evidence="8 9" id="KW-0472">Membrane</keyword>
<evidence type="ECO:0000256" key="9">
    <source>
        <dbReference type="SAM" id="Phobius"/>
    </source>
</evidence>
<organism evidence="10">
    <name type="scientific">bioreactor metagenome</name>
    <dbReference type="NCBI Taxonomy" id="1076179"/>
    <lineage>
        <taxon>unclassified sequences</taxon>
        <taxon>metagenomes</taxon>
        <taxon>ecological metagenomes</taxon>
    </lineage>
</organism>
<comment type="subcellular location">
    <subcellularLocation>
        <location evidence="1">Cell membrane</location>
        <topology evidence="1">Multi-pass membrane protein</topology>
    </subcellularLocation>
</comment>
<feature type="transmembrane region" description="Helical" evidence="9">
    <location>
        <begin position="39"/>
        <end position="62"/>
    </location>
</feature>
<comment type="caution">
    <text evidence="10">The sequence shown here is derived from an EMBL/GenBank/DDBJ whole genome shotgun (WGS) entry which is preliminary data.</text>
</comment>
<evidence type="ECO:0000256" key="1">
    <source>
        <dbReference type="ARBA" id="ARBA00004651"/>
    </source>
</evidence>
<feature type="transmembrane region" description="Helical" evidence="9">
    <location>
        <begin position="423"/>
        <end position="443"/>
    </location>
</feature>
<feature type="transmembrane region" description="Helical" evidence="9">
    <location>
        <begin position="74"/>
        <end position="94"/>
    </location>
</feature>
<gene>
    <name evidence="10" type="primary">trkG_4</name>
    <name evidence="10" type="ORF">SDC9_53550</name>
</gene>
<accession>A0A644WYY3</accession>
<name>A0A644WYY3_9ZZZZ</name>
<sequence>MSKNYEYGLKYIGVMLIFVAGVILLPILILPFYPNEAEYFICFALPAGIAGALGFALSRIVVPDDFRLTTGNAATVVVGTWILAAFFSALPFMIAGKLNFTQSYFEAMSGWTTTGLSVIDVSAAPKIFLIFRSIIQFFGGVGIVLMVVSALSESFGMTLFASEGHNDKLLPNIAKSARLIMKIYSGYFIAGTLLYAVLGMPIFDAVNHSMAALSTGGFSTETLSIGAYDSFAIELVTVILMMLGATNFFANMILVQGRFREFFRLGETRLALFIIAAIVPVVAFASLLNLYGNLSAAIRISFFNIISALTTTGFSTVSYNDWPDFAYLVMIVLMIIGGGIGSTAGGIKLGRINILVKQIFWSARRKFMPERMVNKPAVYRPEGKTAITNELYLESSNYALTFIFLIIVGTGILTLTGYGLKEAFFEFSSALGTVGLSVGVTGINTPPLALWTMTVGMFLGRLEIFVVFYSIINAVKNK</sequence>
<feature type="transmembrane region" description="Helical" evidence="9">
    <location>
        <begin position="231"/>
        <end position="250"/>
    </location>
</feature>
<feature type="transmembrane region" description="Helical" evidence="9">
    <location>
        <begin position="12"/>
        <end position="33"/>
    </location>
</feature>
<evidence type="ECO:0000256" key="5">
    <source>
        <dbReference type="ARBA" id="ARBA00022692"/>
    </source>
</evidence>
<feature type="transmembrane region" description="Helical" evidence="9">
    <location>
        <begin position="297"/>
        <end position="318"/>
    </location>
</feature>
<keyword evidence="5 9" id="KW-0812">Transmembrane</keyword>
<keyword evidence="7" id="KW-0406">Ion transport</keyword>
<evidence type="ECO:0000256" key="8">
    <source>
        <dbReference type="ARBA" id="ARBA00023136"/>
    </source>
</evidence>
<comment type="similarity">
    <text evidence="2">Belongs to the TrkH potassium transport family.</text>
</comment>
<dbReference type="EMBL" id="VSSQ01001314">
    <property type="protein sequence ID" value="MPM07244.1"/>
    <property type="molecule type" value="Genomic_DNA"/>
</dbReference>
<keyword evidence="3" id="KW-0813">Transport</keyword>
<evidence type="ECO:0000256" key="3">
    <source>
        <dbReference type="ARBA" id="ARBA00022448"/>
    </source>
</evidence>
<dbReference type="PANTHER" id="PTHR32024:SF2">
    <property type="entry name" value="TRK SYSTEM POTASSIUM UPTAKE PROTEIN TRKG-RELATED"/>
    <property type="match status" value="1"/>
</dbReference>
<dbReference type="PANTHER" id="PTHR32024">
    <property type="entry name" value="TRK SYSTEM POTASSIUM UPTAKE PROTEIN TRKG-RELATED"/>
    <property type="match status" value="1"/>
</dbReference>
<keyword evidence="6 9" id="KW-1133">Transmembrane helix</keyword>
<feature type="transmembrane region" description="Helical" evidence="9">
    <location>
        <begin position="398"/>
        <end position="416"/>
    </location>
</feature>
<dbReference type="GO" id="GO:0030001">
    <property type="term" value="P:metal ion transport"/>
    <property type="evidence" value="ECO:0007669"/>
    <property type="project" value="UniProtKB-ARBA"/>
</dbReference>
<protein>
    <submittedName>
        <fullName evidence="10">Trk system potassium uptake protein TrkG</fullName>
    </submittedName>
</protein>
<dbReference type="GO" id="GO:0005886">
    <property type="term" value="C:plasma membrane"/>
    <property type="evidence" value="ECO:0007669"/>
    <property type="project" value="UniProtKB-SubCell"/>
</dbReference>
<evidence type="ECO:0000256" key="4">
    <source>
        <dbReference type="ARBA" id="ARBA00022475"/>
    </source>
</evidence>
<evidence type="ECO:0000313" key="10">
    <source>
        <dbReference type="EMBL" id="MPM07244.1"/>
    </source>
</evidence>
<proteinExistence type="inferred from homology"/>
<dbReference type="AlphaFoldDB" id="A0A644WYY3"/>
<keyword evidence="4" id="KW-1003">Cell membrane</keyword>
<evidence type="ECO:0000256" key="6">
    <source>
        <dbReference type="ARBA" id="ARBA00022989"/>
    </source>
</evidence>
<dbReference type="Pfam" id="PF02386">
    <property type="entry name" value="TrkH"/>
    <property type="match status" value="1"/>
</dbReference>
<feature type="transmembrane region" description="Helical" evidence="9">
    <location>
        <begin position="325"/>
        <end position="347"/>
    </location>
</feature>
<feature type="transmembrane region" description="Helical" evidence="9">
    <location>
        <begin position="449"/>
        <end position="472"/>
    </location>
</feature>
<dbReference type="GO" id="GO:0008324">
    <property type="term" value="F:monoatomic cation transmembrane transporter activity"/>
    <property type="evidence" value="ECO:0007669"/>
    <property type="project" value="InterPro"/>
</dbReference>
<reference evidence="10" key="1">
    <citation type="submission" date="2019-08" db="EMBL/GenBank/DDBJ databases">
        <authorList>
            <person name="Kucharzyk K."/>
            <person name="Murdoch R.W."/>
            <person name="Higgins S."/>
            <person name="Loffler F."/>
        </authorList>
    </citation>
    <scope>NUCLEOTIDE SEQUENCE</scope>
</reference>
<dbReference type="InterPro" id="IPR003445">
    <property type="entry name" value="Cat_transpt"/>
</dbReference>
<feature type="transmembrane region" description="Helical" evidence="9">
    <location>
        <begin position="183"/>
        <end position="203"/>
    </location>
</feature>
<feature type="transmembrane region" description="Helical" evidence="9">
    <location>
        <begin position="134"/>
        <end position="162"/>
    </location>
</feature>
<feature type="transmembrane region" description="Helical" evidence="9">
    <location>
        <begin position="270"/>
        <end position="291"/>
    </location>
</feature>
<evidence type="ECO:0000256" key="7">
    <source>
        <dbReference type="ARBA" id="ARBA00023065"/>
    </source>
</evidence>
<evidence type="ECO:0000256" key="2">
    <source>
        <dbReference type="ARBA" id="ARBA00009137"/>
    </source>
</evidence>